<dbReference type="Proteomes" id="UP000002630">
    <property type="component" value="Linkage Group LG04"/>
</dbReference>
<dbReference type="Gene3D" id="1.20.1050.10">
    <property type="match status" value="1"/>
</dbReference>
<protein>
    <submittedName>
        <fullName evidence="1">Uncharacterized protein</fullName>
    </submittedName>
</protein>
<organism evidence="1 2">
    <name type="scientific">Ectocarpus siliculosus</name>
    <name type="common">Brown alga</name>
    <name type="synonym">Conferva siliculosa</name>
    <dbReference type="NCBI Taxonomy" id="2880"/>
    <lineage>
        <taxon>Eukaryota</taxon>
        <taxon>Sar</taxon>
        <taxon>Stramenopiles</taxon>
        <taxon>Ochrophyta</taxon>
        <taxon>PX clade</taxon>
        <taxon>Phaeophyceae</taxon>
        <taxon>Ectocarpales</taxon>
        <taxon>Ectocarpaceae</taxon>
        <taxon>Ectocarpus</taxon>
    </lineage>
</organism>
<name>D8LQN8_ECTSI</name>
<sequence>MFTLRYNNYTEKLRWALELSGEVFHEEMRSETIKMFSRGLPLWQRLLMPTLGVGLVNMMNERLRLEGGIRSNMKTIEKTFGMVERLLSDGRAYLCGDSISAADITFAALAFPVLLPEETADVFVEYDPRLLPRGYVEVIKRCGARVFERLVISRQGLL</sequence>
<dbReference type="InParanoid" id="D8LQN8"/>
<gene>
    <name evidence="1" type="ORF">Esi_0006_0216</name>
</gene>
<dbReference type="EMBL" id="FN649729">
    <property type="protein sequence ID" value="CBN78802.1"/>
    <property type="molecule type" value="Genomic_DNA"/>
</dbReference>
<dbReference type="OrthoDB" id="9988732at2759"/>
<proteinExistence type="predicted"/>
<evidence type="ECO:0000313" key="2">
    <source>
        <dbReference type="Proteomes" id="UP000002630"/>
    </source>
</evidence>
<keyword evidence="2" id="KW-1185">Reference proteome</keyword>
<dbReference type="EMBL" id="FN648818">
    <property type="protein sequence ID" value="CBN78802.1"/>
    <property type="molecule type" value="Genomic_DNA"/>
</dbReference>
<accession>D8LQN8</accession>
<dbReference type="SUPFAM" id="SSF47616">
    <property type="entry name" value="GST C-terminal domain-like"/>
    <property type="match status" value="1"/>
</dbReference>
<dbReference type="AlphaFoldDB" id="D8LQN8"/>
<evidence type="ECO:0000313" key="1">
    <source>
        <dbReference type="EMBL" id="CBN78802.1"/>
    </source>
</evidence>
<reference evidence="1 2" key="1">
    <citation type="journal article" date="2010" name="Nature">
        <title>The Ectocarpus genome and the independent evolution of multicellularity in brown algae.</title>
        <authorList>
            <person name="Cock J.M."/>
            <person name="Sterck L."/>
            <person name="Rouze P."/>
            <person name="Scornet D."/>
            <person name="Allen A.E."/>
            <person name="Amoutzias G."/>
            <person name="Anthouard V."/>
            <person name="Artiguenave F."/>
            <person name="Aury J.M."/>
            <person name="Badger J.H."/>
            <person name="Beszteri B."/>
            <person name="Billiau K."/>
            <person name="Bonnet E."/>
            <person name="Bothwell J.H."/>
            <person name="Bowler C."/>
            <person name="Boyen C."/>
            <person name="Brownlee C."/>
            <person name="Carrano C.J."/>
            <person name="Charrier B."/>
            <person name="Cho G.Y."/>
            <person name="Coelho S.M."/>
            <person name="Collen J."/>
            <person name="Corre E."/>
            <person name="Da Silva C."/>
            <person name="Delage L."/>
            <person name="Delaroque N."/>
            <person name="Dittami S.M."/>
            <person name="Doulbeau S."/>
            <person name="Elias M."/>
            <person name="Farnham G."/>
            <person name="Gachon C.M."/>
            <person name="Gschloessl B."/>
            <person name="Heesch S."/>
            <person name="Jabbari K."/>
            <person name="Jubin C."/>
            <person name="Kawai H."/>
            <person name="Kimura K."/>
            <person name="Kloareg B."/>
            <person name="Kupper F.C."/>
            <person name="Lang D."/>
            <person name="Le Bail A."/>
            <person name="Leblanc C."/>
            <person name="Lerouge P."/>
            <person name="Lohr M."/>
            <person name="Lopez P.J."/>
            <person name="Martens C."/>
            <person name="Maumus F."/>
            <person name="Michel G."/>
            <person name="Miranda-Saavedra D."/>
            <person name="Morales J."/>
            <person name="Moreau H."/>
            <person name="Motomura T."/>
            <person name="Nagasato C."/>
            <person name="Napoli C.A."/>
            <person name="Nelson D.R."/>
            <person name="Nyvall-Collen P."/>
            <person name="Peters A.F."/>
            <person name="Pommier C."/>
            <person name="Potin P."/>
            <person name="Poulain J."/>
            <person name="Quesneville H."/>
            <person name="Read B."/>
            <person name="Rensing S.A."/>
            <person name="Ritter A."/>
            <person name="Rousvoal S."/>
            <person name="Samanta M."/>
            <person name="Samson G."/>
            <person name="Schroeder D.C."/>
            <person name="Segurens B."/>
            <person name="Strittmatter M."/>
            <person name="Tonon T."/>
            <person name="Tregear J.W."/>
            <person name="Valentin K."/>
            <person name="von Dassow P."/>
            <person name="Yamagishi T."/>
            <person name="Van de Peer Y."/>
            <person name="Wincker P."/>
        </authorList>
    </citation>
    <scope>NUCLEOTIDE SEQUENCE [LARGE SCALE GENOMIC DNA]</scope>
    <source>
        <strain evidence="2">Ec32 / CCAP1310/4</strain>
    </source>
</reference>
<dbReference type="Pfam" id="PF13410">
    <property type="entry name" value="GST_C_2"/>
    <property type="match status" value="1"/>
</dbReference>
<dbReference type="InterPro" id="IPR036282">
    <property type="entry name" value="Glutathione-S-Trfase_C_sf"/>
</dbReference>